<dbReference type="Gene3D" id="3.20.20.450">
    <property type="entry name" value="EAL domain"/>
    <property type="match status" value="1"/>
</dbReference>
<evidence type="ECO:0000259" key="10">
    <source>
        <dbReference type="PROSITE" id="PS50883"/>
    </source>
</evidence>
<evidence type="ECO:0000256" key="6">
    <source>
        <dbReference type="SAM" id="Phobius"/>
    </source>
</evidence>
<dbReference type="InterPro" id="IPR000700">
    <property type="entry name" value="PAS-assoc_C"/>
</dbReference>
<keyword evidence="5 6" id="KW-0472">Membrane</keyword>
<feature type="domain" description="PAC" evidence="8">
    <location>
        <begin position="616"/>
        <end position="668"/>
    </location>
</feature>
<dbReference type="PANTHER" id="PTHR44757:SF2">
    <property type="entry name" value="BIOFILM ARCHITECTURE MAINTENANCE PROTEIN MBAA"/>
    <property type="match status" value="1"/>
</dbReference>
<dbReference type="Gene3D" id="3.30.450.350">
    <property type="entry name" value="CHASE domain"/>
    <property type="match status" value="1"/>
</dbReference>
<dbReference type="InterPro" id="IPR035965">
    <property type="entry name" value="PAS-like_dom_sf"/>
</dbReference>
<dbReference type="Gene3D" id="3.30.70.270">
    <property type="match status" value="1"/>
</dbReference>
<keyword evidence="4 6" id="KW-1133">Transmembrane helix</keyword>
<dbReference type="PANTHER" id="PTHR44757">
    <property type="entry name" value="DIGUANYLATE CYCLASE DGCP"/>
    <property type="match status" value="1"/>
</dbReference>
<dbReference type="PROSITE" id="PS50113">
    <property type="entry name" value="PAC"/>
    <property type="match status" value="3"/>
</dbReference>
<comment type="subcellular location">
    <subcellularLocation>
        <location evidence="2">Membrane</location>
    </subcellularLocation>
</comment>
<dbReference type="SMART" id="SM00086">
    <property type="entry name" value="PAC"/>
    <property type="match status" value="3"/>
</dbReference>
<evidence type="ECO:0000256" key="3">
    <source>
        <dbReference type="ARBA" id="ARBA00022692"/>
    </source>
</evidence>
<dbReference type="EMBL" id="JACJFM010000009">
    <property type="protein sequence ID" value="MBB1486841.1"/>
    <property type="molecule type" value="Genomic_DNA"/>
</dbReference>
<feature type="domain" description="PAS" evidence="7">
    <location>
        <begin position="542"/>
        <end position="615"/>
    </location>
</feature>
<evidence type="ECO:0000313" key="12">
    <source>
        <dbReference type="EMBL" id="MBB1486841.1"/>
    </source>
</evidence>
<dbReference type="Gene3D" id="2.10.70.100">
    <property type="match status" value="1"/>
</dbReference>
<dbReference type="Pfam" id="PF03924">
    <property type="entry name" value="CHASE"/>
    <property type="match status" value="1"/>
</dbReference>
<dbReference type="InterPro" id="IPR035919">
    <property type="entry name" value="EAL_sf"/>
</dbReference>
<dbReference type="InterPro" id="IPR043128">
    <property type="entry name" value="Rev_trsase/Diguanyl_cyclase"/>
</dbReference>
<gene>
    <name evidence="12" type="ORF">H4O21_09485</name>
</gene>
<dbReference type="PROSITE" id="PS50887">
    <property type="entry name" value="GGDEF"/>
    <property type="match status" value="1"/>
</dbReference>
<dbReference type="InterPro" id="IPR013655">
    <property type="entry name" value="PAS_fold_3"/>
</dbReference>
<comment type="caution">
    <text evidence="12">The sequence shown here is derived from an EMBL/GenBank/DDBJ whole genome shotgun (WGS) entry which is preliminary data.</text>
</comment>
<dbReference type="CDD" id="cd01948">
    <property type="entry name" value="EAL"/>
    <property type="match status" value="1"/>
</dbReference>
<dbReference type="PROSITE" id="PS50112">
    <property type="entry name" value="PAS"/>
    <property type="match status" value="2"/>
</dbReference>
<dbReference type="NCBIfam" id="TIGR00254">
    <property type="entry name" value="GGDEF"/>
    <property type="match status" value="1"/>
</dbReference>
<accession>A0A839IPI7</accession>
<dbReference type="InterPro" id="IPR042240">
    <property type="entry name" value="CHASE_sf"/>
</dbReference>
<reference evidence="12 13" key="1">
    <citation type="submission" date="2020-08" db="EMBL/GenBank/DDBJ databases">
        <title>Oceanospirillum sp. nov. isolated from marine sediment.</title>
        <authorList>
            <person name="Ji X."/>
        </authorList>
    </citation>
    <scope>NUCLEOTIDE SEQUENCE [LARGE SCALE GENOMIC DNA]</scope>
    <source>
        <strain evidence="12 13">D5</strain>
    </source>
</reference>
<evidence type="ECO:0000256" key="4">
    <source>
        <dbReference type="ARBA" id="ARBA00022989"/>
    </source>
</evidence>
<dbReference type="GO" id="GO:0006355">
    <property type="term" value="P:regulation of DNA-templated transcription"/>
    <property type="evidence" value="ECO:0007669"/>
    <property type="project" value="InterPro"/>
</dbReference>
<dbReference type="PROSITE" id="PS50839">
    <property type="entry name" value="CHASE"/>
    <property type="match status" value="1"/>
</dbReference>
<protein>
    <submittedName>
        <fullName evidence="12">EAL domain-containing protein</fullName>
    </submittedName>
</protein>
<dbReference type="SUPFAM" id="SSF141868">
    <property type="entry name" value="EAL domain-like"/>
    <property type="match status" value="1"/>
</dbReference>
<dbReference type="SMART" id="SM00052">
    <property type="entry name" value="EAL"/>
    <property type="match status" value="1"/>
</dbReference>
<feature type="domain" description="PAC" evidence="8">
    <location>
        <begin position="736"/>
        <end position="790"/>
    </location>
</feature>
<feature type="domain" description="PAS" evidence="7">
    <location>
        <begin position="665"/>
        <end position="711"/>
    </location>
</feature>
<dbReference type="Gene3D" id="3.30.450.20">
    <property type="entry name" value="PAS domain"/>
    <property type="match status" value="4"/>
</dbReference>
<name>A0A839IPI7_9GAMM</name>
<organism evidence="12 13">
    <name type="scientific">Oceanospirillum sediminis</name>
    <dbReference type="NCBI Taxonomy" id="2760088"/>
    <lineage>
        <taxon>Bacteria</taxon>
        <taxon>Pseudomonadati</taxon>
        <taxon>Pseudomonadota</taxon>
        <taxon>Gammaproteobacteria</taxon>
        <taxon>Oceanospirillales</taxon>
        <taxon>Oceanospirillaceae</taxon>
        <taxon>Oceanospirillum</taxon>
    </lineage>
</organism>
<dbReference type="NCBIfam" id="TIGR00229">
    <property type="entry name" value="sensory_box"/>
    <property type="match status" value="3"/>
</dbReference>
<dbReference type="FunFam" id="3.30.70.270:FF:000001">
    <property type="entry name" value="Diguanylate cyclase domain protein"/>
    <property type="match status" value="1"/>
</dbReference>
<dbReference type="CDD" id="cd00130">
    <property type="entry name" value="PAS"/>
    <property type="match status" value="4"/>
</dbReference>
<dbReference type="Pfam" id="PF08447">
    <property type="entry name" value="PAS_3"/>
    <property type="match status" value="2"/>
</dbReference>
<keyword evidence="3 6" id="KW-0812">Transmembrane</keyword>
<evidence type="ECO:0000259" key="9">
    <source>
        <dbReference type="PROSITE" id="PS50839"/>
    </source>
</evidence>
<feature type="transmembrane region" description="Helical" evidence="6">
    <location>
        <begin position="6"/>
        <end position="27"/>
    </location>
</feature>
<dbReference type="Pfam" id="PF13426">
    <property type="entry name" value="PAS_9"/>
    <property type="match status" value="1"/>
</dbReference>
<dbReference type="RefSeq" id="WP_182808617.1">
    <property type="nucleotide sequence ID" value="NZ_JACJFM010000009.1"/>
</dbReference>
<dbReference type="InterPro" id="IPR006189">
    <property type="entry name" value="CHASE_dom"/>
</dbReference>
<dbReference type="GO" id="GO:0003824">
    <property type="term" value="F:catalytic activity"/>
    <property type="evidence" value="ECO:0007669"/>
    <property type="project" value="UniProtKB-ARBA"/>
</dbReference>
<dbReference type="AlphaFoldDB" id="A0A839IPI7"/>
<feature type="domain" description="GGDEF" evidence="11">
    <location>
        <begin position="822"/>
        <end position="955"/>
    </location>
</feature>
<dbReference type="InterPro" id="IPR013767">
    <property type="entry name" value="PAS_fold"/>
</dbReference>
<dbReference type="CDD" id="cd01949">
    <property type="entry name" value="GGDEF"/>
    <property type="match status" value="1"/>
</dbReference>
<feature type="domain" description="CHASE" evidence="9">
    <location>
        <begin position="104"/>
        <end position="167"/>
    </location>
</feature>
<comment type="cofactor">
    <cofactor evidence="1">
        <name>Mg(2+)</name>
        <dbReference type="ChEBI" id="CHEBI:18420"/>
    </cofactor>
</comment>
<dbReference type="Pfam" id="PF00989">
    <property type="entry name" value="PAS"/>
    <property type="match status" value="1"/>
</dbReference>
<evidence type="ECO:0000259" key="8">
    <source>
        <dbReference type="PROSITE" id="PS50113"/>
    </source>
</evidence>
<dbReference type="SMART" id="SM00267">
    <property type="entry name" value="GGDEF"/>
    <property type="match status" value="1"/>
</dbReference>
<dbReference type="GO" id="GO:0016020">
    <property type="term" value="C:membrane"/>
    <property type="evidence" value="ECO:0007669"/>
    <property type="project" value="UniProtKB-SubCell"/>
</dbReference>
<dbReference type="PROSITE" id="PS50883">
    <property type="entry name" value="EAL"/>
    <property type="match status" value="1"/>
</dbReference>
<evidence type="ECO:0000256" key="1">
    <source>
        <dbReference type="ARBA" id="ARBA00001946"/>
    </source>
</evidence>
<dbReference type="GO" id="GO:0007165">
    <property type="term" value="P:signal transduction"/>
    <property type="evidence" value="ECO:0007669"/>
    <property type="project" value="UniProtKB-ARBA"/>
</dbReference>
<dbReference type="SUPFAM" id="SSF55073">
    <property type="entry name" value="Nucleotide cyclase"/>
    <property type="match status" value="1"/>
</dbReference>
<feature type="transmembrane region" description="Helical" evidence="6">
    <location>
        <begin position="258"/>
        <end position="276"/>
    </location>
</feature>
<dbReference type="InterPro" id="IPR000160">
    <property type="entry name" value="GGDEF_dom"/>
</dbReference>
<evidence type="ECO:0000313" key="13">
    <source>
        <dbReference type="Proteomes" id="UP000565262"/>
    </source>
</evidence>
<dbReference type="InterPro" id="IPR029787">
    <property type="entry name" value="Nucleotide_cyclase"/>
</dbReference>
<feature type="domain" description="EAL" evidence="10">
    <location>
        <begin position="964"/>
        <end position="1216"/>
    </location>
</feature>
<dbReference type="SMART" id="SM01079">
    <property type="entry name" value="CHASE"/>
    <property type="match status" value="1"/>
</dbReference>
<dbReference type="Pfam" id="PF00563">
    <property type="entry name" value="EAL"/>
    <property type="match status" value="1"/>
</dbReference>
<keyword evidence="13" id="KW-1185">Reference proteome</keyword>
<dbReference type="Proteomes" id="UP000565262">
    <property type="component" value="Unassembled WGS sequence"/>
</dbReference>
<dbReference type="SUPFAM" id="SSF55785">
    <property type="entry name" value="PYP-like sensor domain (PAS domain)"/>
    <property type="match status" value="4"/>
</dbReference>
<evidence type="ECO:0000256" key="2">
    <source>
        <dbReference type="ARBA" id="ARBA00004370"/>
    </source>
</evidence>
<proteinExistence type="predicted"/>
<dbReference type="InterPro" id="IPR001633">
    <property type="entry name" value="EAL_dom"/>
</dbReference>
<dbReference type="Pfam" id="PF00990">
    <property type="entry name" value="GGDEF"/>
    <property type="match status" value="1"/>
</dbReference>
<evidence type="ECO:0000259" key="11">
    <source>
        <dbReference type="PROSITE" id="PS50887"/>
    </source>
</evidence>
<dbReference type="InterPro" id="IPR000014">
    <property type="entry name" value="PAS"/>
</dbReference>
<dbReference type="InterPro" id="IPR001610">
    <property type="entry name" value="PAC"/>
</dbReference>
<dbReference type="SMART" id="SM00091">
    <property type="entry name" value="PAS"/>
    <property type="match status" value="5"/>
</dbReference>
<sequence length="1216" mass="136738">MNSRAFILNWLIMALAMIGVIIAAVVLESELTHQQNQKKAFEIQSRLSEVSARIESVIHSNVIGVRGLSAYLSINEHLPDEEFESVASLFLSNNPLINNIGLIDQSYNVIRVFPESENQAALGANLLNHPEQAVSAKEAMRTGLVRFGGPVELFQGGQAFLVRMPVFDPDDGHVRQLLSFPIRLNRLYRSVGLTSLMDEYVVAIRKMDDYSPGSVFFGQPDLFQGEYVSHELNLPGAKWQIGAVPYDRFESPLENREWIYIVTVFLLLVIAAIQWLRIRELRSLNLIEKQQLMLDQAQKVGRMGNWSWHISSDETFWSEEAYRLFGLDSESTELLEKGYLSFVHKDDIAMVQLASQQAMKDGGRYQIDFRIVRADGELRWIHSEGVVELNSTKKPLRVFGTFQDVTSGKRIERKLKQRESQLRAVTDAAQSLIMIVRCSDGVVRFSNPSCQRLLGITPEALNGCSLRELCRNPQDFDELLEPINNGQGVSGVNLTLIRVDDRSQVSFLLGGQGIVYEGENCFVADLVDISNMLKAQSALEDSEERFRLFAENAPGAFWLADTEWKTIDFLSKGFEKITGCSVQDVISGRTGFFDCIHPEDKERVWDVFRKASGKAEIIEYRIIRPDGELHWVRSISFATFDAKGRLRNIGGIAEDITDSHLSNQRLKLAASVYENTAEAIVITDSSNRIVSVNDAFSQITGYSLEEVLGKNPGVLSSGKQDKSFYSDMWASLHHYGRWKGEVWNRRKGGELYAEWLSITALRNEEGAVENYVAVFTDITDRKQKEELIRYQANFDALTGIPNRVLFHDRLEQAIANVGRHGGKGALMFIDLDRFKEVNDTLGHEAGDDLLKEVASRLSGLVRESDTVARLGGDEFTIMLPDFELLDDVNRIAEKVIECLSLEYQLGDNKANISASIGITVFPDDGADIKAILQNADQAMYAAKSAGRQTFRYFTSEMQAAVLEKQLLQQDMRRAIERKEFSLFYQPIVDSEQQVVKLEALIRWIHPDKGFLPPDKFIPLAEESGQILPLGLWVFEEAVRQLSIWSDDKPGLSMAINLSSRQISTDERHTECFARILEKYNVSAERVTLEVTESLFLDPAGEAVQKLEALRDYGFRIAIDDFGTGYSSLSYLKQLPLSIIKIDKTFVGDLDKESGDHVLVDAIISIADSMSLDVIAEGVETSEQADYLNKQGVQMQQGWLYSKPLSAVDATGFIQNV</sequence>
<evidence type="ECO:0000256" key="5">
    <source>
        <dbReference type="ARBA" id="ARBA00023136"/>
    </source>
</evidence>
<dbReference type="InterPro" id="IPR052155">
    <property type="entry name" value="Biofilm_reg_signaling"/>
</dbReference>
<evidence type="ECO:0000259" key="7">
    <source>
        <dbReference type="PROSITE" id="PS50112"/>
    </source>
</evidence>
<feature type="domain" description="PAC" evidence="8">
    <location>
        <begin position="365"/>
        <end position="417"/>
    </location>
</feature>